<gene>
    <name evidence="5" type="primary">phnF</name>
    <name evidence="5" type="ORF">ABK249_26005</name>
</gene>
<dbReference type="EMBL" id="JBEAAL010000026">
    <property type="protein sequence ID" value="MEQ1408390.1"/>
    <property type="molecule type" value="Genomic_DNA"/>
</dbReference>
<dbReference type="InterPro" id="IPR011663">
    <property type="entry name" value="UTRA"/>
</dbReference>
<keyword evidence="1" id="KW-0805">Transcription regulation</keyword>
<evidence type="ECO:0000256" key="3">
    <source>
        <dbReference type="ARBA" id="ARBA00023163"/>
    </source>
</evidence>
<evidence type="ECO:0000313" key="6">
    <source>
        <dbReference type="Proteomes" id="UP001496627"/>
    </source>
</evidence>
<keyword evidence="2" id="KW-0238">DNA-binding</keyword>
<dbReference type="InterPro" id="IPR000524">
    <property type="entry name" value="Tscrpt_reg_HTH_GntR"/>
</dbReference>
<proteinExistence type="predicted"/>
<protein>
    <submittedName>
        <fullName evidence="5">Phosphonate metabolism transcriptional regulator PhnF</fullName>
    </submittedName>
</protein>
<dbReference type="Pfam" id="PF07702">
    <property type="entry name" value="UTRA"/>
    <property type="match status" value="1"/>
</dbReference>
<accession>A0ABV0M987</accession>
<dbReference type="PANTHER" id="PTHR44846:SF1">
    <property type="entry name" value="MANNOSYL-D-GLYCERATE TRANSPORT_METABOLISM SYSTEM REPRESSOR MNGR-RELATED"/>
    <property type="match status" value="1"/>
</dbReference>
<dbReference type="Pfam" id="PF00392">
    <property type="entry name" value="GntR"/>
    <property type="match status" value="1"/>
</dbReference>
<dbReference type="InterPro" id="IPR036388">
    <property type="entry name" value="WH-like_DNA-bd_sf"/>
</dbReference>
<dbReference type="SUPFAM" id="SSF46785">
    <property type="entry name" value="Winged helix' DNA-binding domain"/>
    <property type="match status" value="1"/>
</dbReference>
<dbReference type="PROSITE" id="PS50949">
    <property type="entry name" value="HTH_GNTR"/>
    <property type="match status" value="1"/>
</dbReference>
<name>A0ABV0M987_9HYPH</name>
<evidence type="ECO:0000256" key="2">
    <source>
        <dbReference type="ARBA" id="ARBA00023125"/>
    </source>
</evidence>
<dbReference type="SUPFAM" id="SSF64288">
    <property type="entry name" value="Chorismate lyase-like"/>
    <property type="match status" value="1"/>
</dbReference>
<dbReference type="Gene3D" id="1.10.10.10">
    <property type="entry name" value="Winged helix-like DNA-binding domain superfamily/Winged helix DNA-binding domain"/>
    <property type="match status" value="1"/>
</dbReference>
<dbReference type="InterPro" id="IPR036390">
    <property type="entry name" value="WH_DNA-bd_sf"/>
</dbReference>
<dbReference type="InterPro" id="IPR028978">
    <property type="entry name" value="Chorismate_lyase_/UTRA_dom_sf"/>
</dbReference>
<dbReference type="CDD" id="cd07377">
    <property type="entry name" value="WHTH_GntR"/>
    <property type="match status" value="1"/>
</dbReference>
<dbReference type="PANTHER" id="PTHR44846">
    <property type="entry name" value="MANNOSYL-D-GLYCERATE TRANSPORT/METABOLISM SYSTEM REPRESSOR MNGR-RELATED"/>
    <property type="match status" value="1"/>
</dbReference>
<sequence>MIEMSEAPAIRSKWGQWQTVEEQISRDIASGTLVPGARLPTEIEIMHRFSVGRHTVRRAIAELASAGKVRVEQGRGTFVEEQSVIRYNIARRTRFSKNLKEQGRVPSGQPVEELEIPAPPIVAAALRIPESDPVYMIVRRGFADDVPITVSRAYHPVSRFPNMHIRRHQGVSVTEIYRDFGIPDYLRHRTTIFTRLPITEEARLLAQSQEQPVLVVQKVDVDMQGCPIGYSETVWAGERIQFAIDYDEEPGNVDAAAGAQKE</sequence>
<evidence type="ECO:0000259" key="4">
    <source>
        <dbReference type="PROSITE" id="PS50949"/>
    </source>
</evidence>
<dbReference type="InterPro" id="IPR012702">
    <property type="entry name" value="CP_lyase_PhnF"/>
</dbReference>
<evidence type="ECO:0000256" key="1">
    <source>
        <dbReference type="ARBA" id="ARBA00023015"/>
    </source>
</evidence>
<keyword evidence="6" id="KW-1185">Reference proteome</keyword>
<dbReference type="NCBIfam" id="TIGR02325">
    <property type="entry name" value="C_P_lyase_phnF"/>
    <property type="match status" value="1"/>
</dbReference>
<keyword evidence="3" id="KW-0804">Transcription</keyword>
<dbReference type="RefSeq" id="WP_081952863.1">
    <property type="nucleotide sequence ID" value="NZ_JBEAAL010000026.1"/>
</dbReference>
<dbReference type="SMART" id="SM00345">
    <property type="entry name" value="HTH_GNTR"/>
    <property type="match status" value="1"/>
</dbReference>
<dbReference type="Proteomes" id="UP001496627">
    <property type="component" value="Unassembled WGS sequence"/>
</dbReference>
<organism evidence="5 6">
    <name type="scientific">Neorhizobium phenanthreniclasticum</name>
    <dbReference type="NCBI Taxonomy" id="3157917"/>
    <lineage>
        <taxon>Bacteria</taxon>
        <taxon>Pseudomonadati</taxon>
        <taxon>Pseudomonadota</taxon>
        <taxon>Alphaproteobacteria</taxon>
        <taxon>Hyphomicrobiales</taxon>
        <taxon>Rhizobiaceae</taxon>
        <taxon>Rhizobium/Agrobacterium group</taxon>
        <taxon>Neorhizobium</taxon>
    </lineage>
</organism>
<reference evidence="5 6" key="1">
    <citation type="submission" date="2024-05" db="EMBL/GenBank/DDBJ databases">
        <title>Neorhizobium sp. Rsf11, a plant growth promoting and heavy metal resistant PAH-degrader.</title>
        <authorList>
            <person name="Golubev S.N."/>
            <person name="Muratova A.Y."/>
            <person name="Markelova M.I."/>
        </authorList>
    </citation>
    <scope>NUCLEOTIDE SEQUENCE [LARGE SCALE GENOMIC DNA]</scope>
    <source>
        <strain evidence="5 6">Rsf11</strain>
    </source>
</reference>
<dbReference type="InterPro" id="IPR050679">
    <property type="entry name" value="Bact_HTH_transcr_reg"/>
</dbReference>
<dbReference type="PRINTS" id="PR00035">
    <property type="entry name" value="HTHGNTR"/>
</dbReference>
<comment type="caution">
    <text evidence="5">The sequence shown here is derived from an EMBL/GenBank/DDBJ whole genome shotgun (WGS) entry which is preliminary data.</text>
</comment>
<feature type="domain" description="HTH gntR-type" evidence="4">
    <location>
        <begin position="14"/>
        <end position="82"/>
    </location>
</feature>
<evidence type="ECO:0000313" key="5">
    <source>
        <dbReference type="EMBL" id="MEQ1408390.1"/>
    </source>
</evidence>
<dbReference type="Gene3D" id="3.40.1410.10">
    <property type="entry name" value="Chorismate lyase-like"/>
    <property type="match status" value="1"/>
</dbReference>
<dbReference type="SMART" id="SM00866">
    <property type="entry name" value="UTRA"/>
    <property type="match status" value="1"/>
</dbReference>